<dbReference type="EMBL" id="HBHK01017087">
    <property type="protein sequence ID" value="CAD9690756.1"/>
    <property type="molecule type" value="Transcribed_RNA"/>
</dbReference>
<dbReference type="GO" id="GO:0016788">
    <property type="term" value="F:hydrolase activity, acting on ester bonds"/>
    <property type="evidence" value="ECO:0007669"/>
    <property type="project" value="TreeGrafter"/>
</dbReference>
<dbReference type="AlphaFoldDB" id="A0A7S2WJS1"/>
<dbReference type="PANTHER" id="PTHR32440">
    <property type="entry name" value="PHOSPHATASE DCR2-RELATED-RELATED"/>
    <property type="match status" value="1"/>
</dbReference>
<sequence length="359" mass="40065">MENVGHVNLGSHDDGQGIKIVQLTDLHQWPSGVKTFKARGRVIDFDKEGYDTGRNVELVEHVLQRSKPDLVILTGDILDGRPCQDMERYTFRTVMMDVLKPIIEREIMWTFVPGNHDDDHSPWTREDLIEIYSLPFCVSAKAKTFNHTFTLGHTAEPCADSSVRIWLFDSGANSDDPKLRYTTFSAESIEGYVRMSSDPSLGPSAVGLAYFHIPLPEYEGVVPCCGKNALFDAGLAGGLVPFPFNYQPFTFLVRLLGRDLVAGCSRLNSGAFEAFSKQGNILATFCGHDHHSDFVGKRGNIYLCYGRCGGFTPPSNWEGAGGDFAFDHGARVVRVRSKEDVSTWVCTFKRDVEDFFELK</sequence>
<evidence type="ECO:0000313" key="2">
    <source>
        <dbReference type="EMBL" id="CAD9690756.1"/>
    </source>
</evidence>
<reference evidence="2" key="1">
    <citation type="submission" date="2021-01" db="EMBL/GenBank/DDBJ databases">
        <authorList>
            <person name="Corre E."/>
            <person name="Pelletier E."/>
            <person name="Niang G."/>
            <person name="Scheremetjew M."/>
            <person name="Finn R."/>
            <person name="Kale V."/>
            <person name="Holt S."/>
            <person name="Cochrane G."/>
            <person name="Meng A."/>
            <person name="Brown T."/>
            <person name="Cohen L."/>
        </authorList>
    </citation>
    <scope>NUCLEOTIDE SEQUENCE</scope>
    <source>
        <strain evidence="2">NY070348D</strain>
    </source>
</reference>
<dbReference type="GO" id="GO:0005737">
    <property type="term" value="C:cytoplasm"/>
    <property type="evidence" value="ECO:0007669"/>
    <property type="project" value="TreeGrafter"/>
</dbReference>
<protein>
    <recommendedName>
        <fullName evidence="1">Calcineurin-like phosphoesterase domain-containing protein</fullName>
    </recommendedName>
</protein>
<proteinExistence type="predicted"/>
<evidence type="ECO:0000259" key="1">
    <source>
        <dbReference type="Pfam" id="PF00149"/>
    </source>
</evidence>
<gene>
    <name evidence="2" type="ORF">QSP1433_LOCUS10739</name>
</gene>
<dbReference type="SUPFAM" id="SSF56300">
    <property type="entry name" value="Metallo-dependent phosphatases"/>
    <property type="match status" value="1"/>
</dbReference>
<dbReference type="InterPro" id="IPR029052">
    <property type="entry name" value="Metallo-depent_PP-like"/>
</dbReference>
<feature type="domain" description="Calcineurin-like phosphoesterase" evidence="1">
    <location>
        <begin position="18"/>
        <end position="220"/>
    </location>
</feature>
<dbReference type="Pfam" id="PF00149">
    <property type="entry name" value="Metallophos"/>
    <property type="match status" value="1"/>
</dbReference>
<dbReference type="Gene3D" id="3.60.21.10">
    <property type="match status" value="1"/>
</dbReference>
<organism evidence="2">
    <name type="scientific">Mucochytrium quahogii</name>
    <dbReference type="NCBI Taxonomy" id="96639"/>
    <lineage>
        <taxon>Eukaryota</taxon>
        <taxon>Sar</taxon>
        <taxon>Stramenopiles</taxon>
        <taxon>Bigyra</taxon>
        <taxon>Labyrinthulomycetes</taxon>
        <taxon>Thraustochytrida</taxon>
        <taxon>Thraustochytriidae</taxon>
        <taxon>Mucochytrium</taxon>
    </lineage>
</organism>
<dbReference type="InterPro" id="IPR004843">
    <property type="entry name" value="Calcineurin-like_PHP"/>
</dbReference>
<accession>A0A7S2WJS1</accession>
<name>A0A7S2WJS1_9STRA</name>